<evidence type="ECO:0000313" key="9">
    <source>
        <dbReference type="EMBL" id="GAI45067.1"/>
    </source>
</evidence>
<keyword evidence="3" id="KW-0997">Cell inner membrane</keyword>
<dbReference type="InterPro" id="IPR010656">
    <property type="entry name" value="DctM"/>
</dbReference>
<dbReference type="AlphaFoldDB" id="X1NM38"/>
<protein>
    <recommendedName>
        <fullName evidence="8">TRAP C4-dicarboxylate transport system permease DctM subunit domain-containing protein</fullName>
    </recommendedName>
</protein>
<comment type="subcellular location">
    <subcellularLocation>
        <location evidence="1">Cell inner membrane</location>
        <topology evidence="1">Multi-pass membrane protein</topology>
    </subcellularLocation>
</comment>
<dbReference type="PANTHER" id="PTHR33362:SF5">
    <property type="entry name" value="C4-DICARBOXYLATE TRAP TRANSPORTER LARGE PERMEASE PROTEIN DCTM"/>
    <property type="match status" value="1"/>
</dbReference>
<gene>
    <name evidence="9" type="ORF">S06H3_41422</name>
</gene>
<evidence type="ECO:0000256" key="2">
    <source>
        <dbReference type="ARBA" id="ARBA00022475"/>
    </source>
</evidence>
<accession>X1NM38</accession>
<reference evidence="9" key="1">
    <citation type="journal article" date="2014" name="Front. Microbiol.">
        <title>High frequency of phylogenetically diverse reductive dehalogenase-homologous genes in deep subseafloor sedimentary metagenomes.</title>
        <authorList>
            <person name="Kawai M."/>
            <person name="Futagami T."/>
            <person name="Toyoda A."/>
            <person name="Takaki Y."/>
            <person name="Nishi S."/>
            <person name="Hori S."/>
            <person name="Arai W."/>
            <person name="Tsubouchi T."/>
            <person name="Morono Y."/>
            <person name="Uchiyama I."/>
            <person name="Ito T."/>
            <person name="Fujiyama A."/>
            <person name="Inagaki F."/>
            <person name="Takami H."/>
        </authorList>
    </citation>
    <scope>NUCLEOTIDE SEQUENCE</scope>
    <source>
        <strain evidence="9">Expedition CK06-06</strain>
    </source>
</reference>
<dbReference type="GO" id="GO:0005886">
    <property type="term" value="C:plasma membrane"/>
    <property type="evidence" value="ECO:0007669"/>
    <property type="project" value="UniProtKB-SubCell"/>
</dbReference>
<evidence type="ECO:0000256" key="6">
    <source>
        <dbReference type="ARBA" id="ARBA00023136"/>
    </source>
</evidence>
<keyword evidence="2" id="KW-1003">Cell membrane</keyword>
<keyword evidence="6 7" id="KW-0472">Membrane</keyword>
<feature type="transmembrane region" description="Helical" evidence="7">
    <location>
        <begin position="67"/>
        <end position="83"/>
    </location>
</feature>
<keyword evidence="4 7" id="KW-0812">Transmembrane</keyword>
<evidence type="ECO:0000256" key="5">
    <source>
        <dbReference type="ARBA" id="ARBA00022989"/>
    </source>
</evidence>
<feature type="transmembrane region" description="Helical" evidence="7">
    <location>
        <begin position="221"/>
        <end position="245"/>
    </location>
</feature>
<evidence type="ECO:0000256" key="1">
    <source>
        <dbReference type="ARBA" id="ARBA00004429"/>
    </source>
</evidence>
<feature type="domain" description="TRAP C4-dicarboxylate transport system permease DctM subunit" evidence="8">
    <location>
        <begin position="1"/>
        <end position="241"/>
    </location>
</feature>
<dbReference type="Pfam" id="PF06808">
    <property type="entry name" value="DctM"/>
    <property type="match status" value="1"/>
</dbReference>
<dbReference type="InterPro" id="IPR004681">
    <property type="entry name" value="TRAP_DctM"/>
</dbReference>
<feature type="non-terminal residue" evidence="9">
    <location>
        <position position="1"/>
    </location>
</feature>
<feature type="transmembrane region" description="Helical" evidence="7">
    <location>
        <begin position="137"/>
        <end position="161"/>
    </location>
</feature>
<keyword evidence="5 7" id="KW-1133">Transmembrane helix</keyword>
<feature type="transmembrane region" description="Helical" evidence="7">
    <location>
        <begin position="40"/>
        <end position="60"/>
    </location>
</feature>
<name>X1NM38_9ZZZZ</name>
<organism evidence="9">
    <name type="scientific">marine sediment metagenome</name>
    <dbReference type="NCBI Taxonomy" id="412755"/>
    <lineage>
        <taxon>unclassified sequences</taxon>
        <taxon>metagenomes</taxon>
        <taxon>ecological metagenomes</taxon>
    </lineage>
</organism>
<sequence length="251" mass="27168">GLLLAGLFCGMIYVRAKIKPELAPRGEPTTLKEKIISLRGVIGMLALFVLILGGILGGIFSPVEGGAIGSVGAFVYALIRGRVTWQMVVLSLKESLSITCKLLLILIGVGVLGYFLAATRLPFVLADFITGLEINRYFIFAAVIVFFIILGCLLNVIPMILLVLPTIFPAIVALGFDPIWFGVITVLTMEMGQITPPIGVNVFAIASVAKDVPMEDIFRGIFPFFLCMIACVVLLVLFPQIALYLPRLFFG</sequence>
<feature type="transmembrane region" description="Helical" evidence="7">
    <location>
        <begin position="194"/>
        <end position="209"/>
    </location>
</feature>
<dbReference type="GO" id="GO:0022857">
    <property type="term" value="F:transmembrane transporter activity"/>
    <property type="evidence" value="ECO:0007669"/>
    <property type="project" value="TreeGrafter"/>
</dbReference>
<proteinExistence type="predicted"/>
<evidence type="ECO:0000256" key="3">
    <source>
        <dbReference type="ARBA" id="ARBA00022519"/>
    </source>
</evidence>
<comment type="caution">
    <text evidence="9">The sequence shown here is derived from an EMBL/GenBank/DDBJ whole genome shotgun (WGS) entry which is preliminary data.</text>
</comment>
<evidence type="ECO:0000259" key="8">
    <source>
        <dbReference type="Pfam" id="PF06808"/>
    </source>
</evidence>
<feature type="transmembrane region" description="Helical" evidence="7">
    <location>
        <begin position="103"/>
        <end position="125"/>
    </location>
</feature>
<evidence type="ECO:0000256" key="4">
    <source>
        <dbReference type="ARBA" id="ARBA00022692"/>
    </source>
</evidence>
<evidence type="ECO:0000256" key="7">
    <source>
        <dbReference type="SAM" id="Phobius"/>
    </source>
</evidence>
<dbReference type="PANTHER" id="PTHR33362">
    <property type="entry name" value="SIALIC ACID TRAP TRANSPORTER PERMEASE PROTEIN SIAT-RELATED"/>
    <property type="match status" value="1"/>
</dbReference>
<dbReference type="EMBL" id="BARV01025522">
    <property type="protein sequence ID" value="GAI45067.1"/>
    <property type="molecule type" value="Genomic_DNA"/>
</dbReference>
<feature type="transmembrane region" description="Helical" evidence="7">
    <location>
        <begin position="167"/>
        <end position="187"/>
    </location>
</feature>